<feature type="domain" description="Flavodoxin-like fold" evidence="7">
    <location>
        <begin position="3"/>
        <end position="173"/>
    </location>
</feature>
<comment type="similarity">
    <text evidence="6">Belongs to the azoreductase type 1 family.</text>
</comment>
<dbReference type="EMBL" id="QHHU01000018">
    <property type="protein sequence ID" value="RSM44827.1"/>
    <property type="molecule type" value="Genomic_DNA"/>
</dbReference>
<dbReference type="PANTHER" id="PTHR43741">
    <property type="entry name" value="FMN-DEPENDENT NADH-AZOREDUCTASE 1"/>
    <property type="match status" value="1"/>
</dbReference>
<keyword evidence="1 6" id="KW-0285">Flavoprotein</keyword>
<dbReference type="SUPFAM" id="SSF52218">
    <property type="entry name" value="Flavoproteins"/>
    <property type="match status" value="1"/>
</dbReference>
<keyword evidence="4 6" id="KW-0520">NAD</keyword>
<comment type="cofactor">
    <cofactor evidence="6">
        <name>FMN</name>
        <dbReference type="ChEBI" id="CHEBI:58210"/>
    </cofactor>
    <text evidence="6">Binds 1 FMN per subunit.</text>
</comment>
<comment type="subunit">
    <text evidence="6">Homodimer.</text>
</comment>
<dbReference type="Gene3D" id="3.40.50.360">
    <property type="match status" value="1"/>
</dbReference>
<evidence type="ECO:0000256" key="6">
    <source>
        <dbReference type="HAMAP-Rule" id="MF_01216"/>
    </source>
</evidence>
<evidence type="ECO:0000256" key="5">
    <source>
        <dbReference type="ARBA" id="ARBA00048542"/>
    </source>
</evidence>
<comment type="function">
    <text evidence="6">Also exhibits azoreductase activity. Catalyzes the reductive cleavage of the azo bond in aromatic azo compounds to the corresponding amines.</text>
</comment>
<dbReference type="EC" id="1.6.5.-" evidence="6"/>
<proteinExistence type="inferred from homology"/>
<evidence type="ECO:0000256" key="2">
    <source>
        <dbReference type="ARBA" id="ARBA00022643"/>
    </source>
</evidence>
<comment type="catalytic activity">
    <reaction evidence="6">
        <text>2 a quinone + NADH + H(+) = 2 a 1,4-benzosemiquinone + NAD(+)</text>
        <dbReference type="Rhea" id="RHEA:65952"/>
        <dbReference type="ChEBI" id="CHEBI:15378"/>
        <dbReference type="ChEBI" id="CHEBI:57540"/>
        <dbReference type="ChEBI" id="CHEBI:57945"/>
        <dbReference type="ChEBI" id="CHEBI:132124"/>
        <dbReference type="ChEBI" id="CHEBI:134225"/>
    </reaction>
</comment>
<name>A0A428WP32_AMYBA</name>
<evidence type="ECO:0000259" key="7">
    <source>
        <dbReference type="Pfam" id="PF02525"/>
    </source>
</evidence>
<dbReference type="Pfam" id="PF02525">
    <property type="entry name" value="Flavodoxin_2"/>
    <property type="match status" value="1"/>
</dbReference>
<dbReference type="Proteomes" id="UP000286716">
    <property type="component" value="Unassembled WGS sequence"/>
</dbReference>
<comment type="function">
    <text evidence="6">Quinone reductase that provides resistance to thiol-specific stress caused by electrophilic quinones.</text>
</comment>
<accession>A0A428WP32</accession>
<dbReference type="GO" id="GO:0010181">
    <property type="term" value="F:FMN binding"/>
    <property type="evidence" value="ECO:0007669"/>
    <property type="project" value="UniProtKB-UniRule"/>
</dbReference>
<comment type="caution">
    <text evidence="8">The sequence shown here is derived from an EMBL/GenBank/DDBJ whole genome shotgun (WGS) entry which is preliminary data.</text>
</comment>
<feature type="binding site" evidence="6">
    <location>
        <position position="10"/>
    </location>
    <ligand>
        <name>FMN</name>
        <dbReference type="ChEBI" id="CHEBI:58210"/>
    </ligand>
</feature>
<feature type="binding site" evidence="6">
    <location>
        <begin position="97"/>
        <end position="100"/>
    </location>
    <ligand>
        <name>FMN</name>
        <dbReference type="ChEBI" id="CHEBI:58210"/>
    </ligand>
</feature>
<dbReference type="RefSeq" id="WP_020639614.1">
    <property type="nucleotide sequence ID" value="NZ_QHHU01000018.1"/>
</dbReference>
<dbReference type="InterPro" id="IPR023048">
    <property type="entry name" value="NADH:quinone_OxRdtase_FMN_depd"/>
</dbReference>
<sequence length="216" mass="22741">MATLLHLDTSVWPESVSASRPVTAAFRKAWEEQHPDGTVVYRDLAAEPVPHLGTAGAEAGFADPATHTPEQAAAFSRRVELAEELERADVVLIAAPMYNLTIPSTLKAWLDHIVIAGRTAGPGSSVAGTPVHVVASRGGSYEPGTPREGTDYVRNYLTAVLGGTMGMKVDFIVPELTRAHLHPAMAALVPKAEASRAKALEEAVIKGKAAARHAAA</sequence>
<dbReference type="EC" id="1.7.1.17" evidence="6"/>
<protein>
    <recommendedName>
        <fullName evidence="6">FMN dependent NADH:quinone oxidoreductase</fullName>
        <ecNumber evidence="6">1.6.5.-</ecNumber>
    </recommendedName>
    <alternativeName>
        <fullName evidence="6">Azo-dye reductase</fullName>
    </alternativeName>
    <alternativeName>
        <fullName evidence="6">FMN-dependent NADH-azo compound oxidoreductase</fullName>
    </alternativeName>
    <alternativeName>
        <fullName evidence="6">FMN-dependent NADH-azoreductase</fullName>
        <ecNumber evidence="6">1.7.1.17</ecNumber>
    </alternativeName>
</protein>
<evidence type="ECO:0000256" key="1">
    <source>
        <dbReference type="ARBA" id="ARBA00022630"/>
    </source>
</evidence>
<dbReference type="InterPro" id="IPR003680">
    <property type="entry name" value="Flavodoxin_fold"/>
</dbReference>
<dbReference type="InterPro" id="IPR050104">
    <property type="entry name" value="FMN-dep_NADH:Q_OxRdtase_AzoR1"/>
</dbReference>
<gene>
    <name evidence="6" type="primary">azoR</name>
    <name evidence="8" type="ORF">DMA12_14875</name>
</gene>
<keyword evidence="2 6" id="KW-0288">FMN</keyword>
<dbReference type="PANTHER" id="PTHR43741:SF4">
    <property type="entry name" value="FMN-DEPENDENT NADH:QUINONE OXIDOREDUCTASE"/>
    <property type="match status" value="1"/>
</dbReference>
<evidence type="ECO:0000256" key="3">
    <source>
        <dbReference type="ARBA" id="ARBA00023002"/>
    </source>
</evidence>
<dbReference type="GO" id="GO:0016655">
    <property type="term" value="F:oxidoreductase activity, acting on NAD(P)H, quinone or similar compound as acceptor"/>
    <property type="evidence" value="ECO:0007669"/>
    <property type="project" value="InterPro"/>
</dbReference>
<dbReference type="GO" id="GO:0016652">
    <property type="term" value="F:oxidoreductase activity, acting on NAD(P)H as acceptor"/>
    <property type="evidence" value="ECO:0007669"/>
    <property type="project" value="UniProtKB-UniRule"/>
</dbReference>
<dbReference type="GO" id="GO:0009055">
    <property type="term" value="F:electron transfer activity"/>
    <property type="evidence" value="ECO:0007669"/>
    <property type="project" value="UniProtKB-UniRule"/>
</dbReference>
<dbReference type="AlphaFoldDB" id="A0A428WP32"/>
<dbReference type="InterPro" id="IPR029039">
    <property type="entry name" value="Flavoprotein-like_sf"/>
</dbReference>
<keyword evidence="3 6" id="KW-0560">Oxidoreductase</keyword>
<comment type="catalytic activity">
    <reaction evidence="5">
        <text>N,N-dimethyl-1,4-phenylenediamine + anthranilate + 2 NAD(+) = 2-(4-dimethylaminophenyl)diazenylbenzoate + 2 NADH + 2 H(+)</text>
        <dbReference type="Rhea" id="RHEA:55872"/>
        <dbReference type="ChEBI" id="CHEBI:15378"/>
        <dbReference type="ChEBI" id="CHEBI:15783"/>
        <dbReference type="ChEBI" id="CHEBI:16567"/>
        <dbReference type="ChEBI" id="CHEBI:57540"/>
        <dbReference type="ChEBI" id="CHEBI:57945"/>
        <dbReference type="ChEBI" id="CHEBI:71579"/>
        <dbReference type="EC" id="1.7.1.17"/>
    </reaction>
    <physiologicalReaction direction="right-to-left" evidence="5">
        <dbReference type="Rhea" id="RHEA:55874"/>
    </physiologicalReaction>
</comment>
<dbReference type="OrthoDB" id="9805013at2"/>
<organism evidence="8 9">
    <name type="scientific">Amycolatopsis balhimycina DSM 5908</name>
    <dbReference type="NCBI Taxonomy" id="1081091"/>
    <lineage>
        <taxon>Bacteria</taxon>
        <taxon>Bacillati</taxon>
        <taxon>Actinomycetota</taxon>
        <taxon>Actinomycetes</taxon>
        <taxon>Pseudonocardiales</taxon>
        <taxon>Pseudonocardiaceae</taxon>
        <taxon>Amycolatopsis</taxon>
    </lineage>
</organism>
<feature type="binding site" evidence="6">
    <location>
        <begin position="136"/>
        <end position="139"/>
    </location>
    <ligand>
        <name>FMN</name>
        <dbReference type="ChEBI" id="CHEBI:58210"/>
    </ligand>
</feature>
<dbReference type="HAMAP" id="MF_01216">
    <property type="entry name" value="Azoreductase_type1"/>
    <property type="match status" value="1"/>
</dbReference>
<evidence type="ECO:0000313" key="8">
    <source>
        <dbReference type="EMBL" id="RSM44827.1"/>
    </source>
</evidence>
<reference evidence="8 9" key="1">
    <citation type="submission" date="2018-05" db="EMBL/GenBank/DDBJ databases">
        <title>Evolution of GPA BGCs.</title>
        <authorList>
            <person name="Waglechner N."/>
            <person name="Wright G.D."/>
        </authorList>
    </citation>
    <scope>NUCLEOTIDE SEQUENCE [LARGE SCALE GENOMIC DNA]</scope>
    <source>
        <strain evidence="8 9">DSM 5908</strain>
    </source>
</reference>
<evidence type="ECO:0000256" key="4">
    <source>
        <dbReference type="ARBA" id="ARBA00023027"/>
    </source>
</evidence>
<keyword evidence="9" id="KW-1185">Reference proteome</keyword>
<evidence type="ECO:0000313" key="9">
    <source>
        <dbReference type="Proteomes" id="UP000286716"/>
    </source>
</evidence>
<feature type="binding site" evidence="6">
    <location>
        <begin position="17"/>
        <end position="19"/>
    </location>
    <ligand>
        <name>FMN</name>
        <dbReference type="ChEBI" id="CHEBI:58210"/>
    </ligand>
</feature>